<reference evidence="6" key="4">
    <citation type="journal article" date="2019" name="Int. J. Syst. Evol. Microbiol.">
        <title>The Global Catalogue of Microorganisms (GCM) 10K type strain sequencing project: providing services to taxonomists for standard genome sequencing and annotation.</title>
        <authorList>
            <consortium name="The Broad Institute Genomics Platform"/>
            <consortium name="The Broad Institute Genome Sequencing Center for Infectious Disease"/>
            <person name="Wu L."/>
            <person name="Ma J."/>
        </authorList>
    </citation>
    <scope>NUCLEOTIDE SEQUENCE [LARGE SCALE GENOMIC DNA]</scope>
    <source>
        <strain evidence="6">CGMCC 1.8884</strain>
    </source>
</reference>
<feature type="domain" description="FAD-binding PCMH-type" evidence="1">
    <location>
        <begin position="1"/>
        <end position="220"/>
    </location>
</feature>
<dbReference type="SMART" id="SM01092">
    <property type="entry name" value="CO_deh_flav_C"/>
    <property type="match status" value="1"/>
</dbReference>
<dbReference type="InterPro" id="IPR051312">
    <property type="entry name" value="Diverse_Substr_Oxidored"/>
</dbReference>
<dbReference type="PROSITE" id="PS51387">
    <property type="entry name" value="FAD_PCMH"/>
    <property type="match status" value="1"/>
</dbReference>
<dbReference type="InterPro" id="IPR036683">
    <property type="entry name" value="CO_DH_flav_C_dom_sf"/>
</dbReference>
<name>A0A345IKI6_9DEIO</name>
<dbReference type="RefSeq" id="WP_017869494.1">
    <property type="nucleotide sequence ID" value="NZ_BMLZ01000007.1"/>
</dbReference>
<reference evidence="2 5" key="3">
    <citation type="submission" date="2018-07" db="EMBL/GenBank/DDBJ databases">
        <title>Complete Genome and Methylome Analysis of Deinococcus wulumuqiensis NEB 479.</title>
        <authorList>
            <person name="Fomenkov A."/>
            <person name="Luyten Y."/>
            <person name="Vincze T."/>
            <person name="Anton B.P."/>
            <person name="Clark T."/>
            <person name="Roberts R.J."/>
            <person name="Morgan R.D."/>
        </authorList>
    </citation>
    <scope>NUCLEOTIDE SEQUENCE [LARGE SCALE GENOMIC DNA]</scope>
    <source>
        <strain evidence="2 5">NEB 479</strain>
        <plasmid evidence="2">pDrdA</plasmid>
        <plasmid evidence="5">Plasmid pdrda</plasmid>
    </source>
</reference>
<dbReference type="SUPFAM" id="SSF55447">
    <property type="entry name" value="CO dehydrogenase flavoprotein C-terminal domain-like"/>
    <property type="match status" value="1"/>
</dbReference>
<evidence type="ECO:0000313" key="2">
    <source>
        <dbReference type="EMBL" id="AXH00209.1"/>
    </source>
</evidence>
<keyword evidence="6" id="KW-1185">Reference proteome</keyword>
<organism evidence="2 5">
    <name type="scientific">Deinococcus wulumuqiensis</name>
    <dbReference type="NCBI Taxonomy" id="980427"/>
    <lineage>
        <taxon>Bacteria</taxon>
        <taxon>Thermotogati</taxon>
        <taxon>Deinococcota</taxon>
        <taxon>Deinococci</taxon>
        <taxon>Deinococcales</taxon>
        <taxon>Deinococcaceae</taxon>
        <taxon>Deinococcus</taxon>
    </lineage>
</organism>
<dbReference type="Proteomes" id="UP000652720">
    <property type="component" value="Unassembled WGS sequence"/>
</dbReference>
<dbReference type="EMBL" id="BMLZ01000007">
    <property type="protein sequence ID" value="GGP29149.1"/>
    <property type="molecule type" value="Genomic_DNA"/>
</dbReference>
<dbReference type="Pfam" id="PF00941">
    <property type="entry name" value="FAD_binding_5"/>
    <property type="match status" value="1"/>
</dbReference>
<dbReference type="GeneID" id="59166365"/>
<reference evidence="3" key="2">
    <citation type="journal article" date="2014" name="Int. J. Syst. Evol. Microbiol.">
        <title>Complete genome sequence of Corynebacterium casei LMG S-19264T (=DSM 44701T), isolated from a smear-ripened cheese.</title>
        <authorList>
            <consortium name="US DOE Joint Genome Institute (JGI-PGF)"/>
            <person name="Walter F."/>
            <person name="Albersmeier A."/>
            <person name="Kalinowski J."/>
            <person name="Ruckert C."/>
        </authorList>
    </citation>
    <scope>NUCLEOTIDE SEQUENCE</scope>
    <source>
        <strain evidence="3">CGMCC 1.8885</strain>
    </source>
</reference>
<dbReference type="Gene3D" id="3.30.43.10">
    <property type="entry name" value="Uridine Diphospho-n-acetylenolpyruvylglucosamine Reductase, domain 2"/>
    <property type="match status" value="1"/>
</dbReference>
<evidence type="ECO:0000313" key="4">
    <source>
        <dbReference type="EMBL" id="GGP29149.1"/>
    </source>
</evidence>
<dbReference type="AlphaFoldDB" id="A0A345IKI6"/>
<evidence type="ECO:0000313" key="5">
    <source>
        <dbReference type="Proteomes" id="UP000253744"/>
    </source>
</evidence>
<evidence type="ECO:0000313" key="6">
    <source>
        <dbReference type="Proteomes" id="UP000630135"/>
    </source>
</evidence>
<gene>
    <name evidence="2" type="ORF">DVJ83_13445</name>
    <name evidence="4" type="ORF">GCM10008021_08000</name>
    <name evidence="3" type="ORF">GCM10010914_13890</name>
</gene>
<dbReference type="PANTHER" id="PTHR42659">
    <property type="entry name" value="XANTHINE DEHYDROGENASE SUBUNIT C-RELATED"/>
    <property type="match status" value="1"/>
</dbReference>
<dbReference type="Proteomes" id="UP000630135">
    <property type="component" value="Unassembled WGS sequence"/>
</dbReference>
<sequence length="338" mass="35758">MKPFDFQRANTVPEALDLLGPGGAFLAGGTNLVDHLRAGIREVSGLVDVSRLDLTDITETAGGGLRVGALVSNSDMAAHPLIRQRYPVLAEAILAGASGQIRNMATTGGNLLQRTRCVYFYDPATPCNKREPGSGCSAIHGFGKYNALFGASEHCVTVHPSDMCVALAVLDAVVVAQSREGERRIPFADFHRLPGDTPQLDTTLRPGELITAVELPAVPVAAHSTYRKARERASYAFALVSVAAALHLEGGVVREVRLACGGVAHKPWRAAVAEAELTGRPATAEHFRAAIEAELGSARSGPENAFKVPMLRNMVVSVLEELRDGGTPQRRAEQGGAA</sequence>
<dbReference type="KEGG" id="dwu:DVJ83_13445"/>
<dbReference type="InterPro" id="IPR016169">
    <property type="entry name" value="FAD-bd_PCMH_sub2"/>
</dbReference>
<dbReference type="InterPro" id="IPR005107">
    <property type="entry name" value="CO_DH_flav_C"/>
</dbReference>
<dbReference type="Pfam" id="PF03450">
    <property type="entry name" value="CO_deh_flav_C"/>
    <property type="match status" value="1"/>
</dbReference>
<dbReference type="InterPro" id="IPR002346">
    <property type="entry name" value="Mopterin_DH_FAD-bd"/>
</dbReference>
<proteinExistence type="predicted"/>
<geneLocation type="plasmid" evidence="2">
    <name>pDrdA</name>
</geneLocation>
<dbReference type="EMBL" id="BMMA01000010">
    <property type="protein sequence ID" value="GGI80932.1"/>
    <property type="molecule type" value="Genomic_DNA"/>
</dbReference>
<accession>A0A345IKI6</accession>
<dbReference type="InterPro" id="IPR016167">
    <property type="entry name" value="FAD-bd_PCMH_sub1"/>
</dbReference>
<evidence type="ECO:0000313" key="3">
    <source>
        <dbReference type="EMBL" id="GGI80932.1"/>
    </source>
</evidence>
<dbReference type="STRING" id="1288484.GCA_000348665_00563"/>
<dbReference type="GO" id="GO:0071949">
    <property type="term" value="F:FAD binding"/>
    <property type="evidence" value="ECO:0007669"/>
    <property type="project" value="InterPro"/>
</dbReference>
<keyword evidence="2" id="KW-0614">Plasmid</keyword>
<dbReference type="PANTHER" id="PTHR42659:SF1">
    <property type="entry name" value="OXIDOREDUCTASE"/>
    <property type="match status" value="1"/>
</dbReference>
<dbReference type="Gene3D" id="3.30.390.50">
    <property type="entry name" value="CO dehydrogenase flavoprotein, C-terminal domain"/>
    <property type="match status" value="1"/>
</dbReference>
<dbReference type="Gene3D" id="3.30.465.10">
    <property type="match status" value="2"/>
</dbReference>
<dbReference type="Proteomes" id="UP000253744">
    <property type="component" value="Plasmid pDrdA"/>
</dbReference>
<geneLocation type="plasmid" evidence="5">
    <name>pdrda</name>
</geneLocation>
<protein>
    <submittedName>
        <fullName evidence="3">Oxidoreductase</fullName>
    </submittedName>
    <submittedName>
        <fullName evidence="2">Xanthine dehydrogenase family protein subunit M</fullName>
    </submittedName>
</protein>
<evidence type="ECO:0000259" key="1">
    <source>
        <dbReference type="PROSITE" id="PS51387"/>
    </source>
</evidence>
<dbReference type="InterPro" id="IPR016166">
    <property type="entry name" value="FAD-bd_PCMH"/>
</dbReference>
<reference evidence="4" key="1">
    <citation type="journal article" date="2014" name="Int. J. Syst. Evol. Microbiol.">
        <title>Complete genome of a new Firmicutes species belonging to the dominant human colonic microbiota ('Ruminococcus bicirculans') reveals two chromosomes and a selective capacity to utilize plant glucans.</title>
        <authorList>
            <consortium name="NISC Comparative Sequencing Program"/>
            <person name="Wegmann U."/>
            <person name="Louis P."/>
            <person name="Goesmann A."/>
            <person name="Henrissat B."/>
            <person name="Duncan S.H."/>
            <person name="Flint H.J."/>
        </authorList>
    </citation>
    <scope>NUCLEOTIDE SEQUENCE</scope>
    <source>
        <strain evidence="4">CGMCC 1.8884</strain>
    </source>
</reference>
<dbReference type="EMBL" id="CP031159">
    <property type="protein sequence ID" value="AXH00209.1"/>
    <property type="molecule type" value="Genomic_DNA"/>
</dbReference>
<dbReference type="GO" id="GO:0016491">
    <property type="term" value="F:oxidoreductase activity"/>
    <property type="evidence" value="ECO:0007669"/>
    <property type="project" value="InterPro"/>
</dbReference>
<reference evidence="4" key="5">
    <citation type="submission" date="2024-05" db="EMBL/GenBank/DDBJ databases">
        <authorList>
            <person name="Sun Q."/>
            <person name="Zhou Y."/>
        </authorList>
    </citation>
    <scope>NUCLEOTIDE SEQUENCE</scope>
    <source>
        <strain evidence="4">CGMCC 1.8884</strain>
        <strain evidence="3">CGMCC 1.8885</strain>
    </source>
</reference>
<dbReference type="SUPFAM" id="SSF56176">
    <property type="entry name" value="FAD-binding/transporter-associated domain-like"/>
    <property type="match status" value="1"/>
</dbReference>
<dbReference type="InterPro" id="IPR036318">
    <property type="entry name" value="FAD-bd_PCMH-like_sf"/>
</dbReference>